<feature type="non-terminal residue" evidence="3">
    <location>
        <position position="93"/>
    </location>
</feature>
<dbReference type="Pfam" id="PF16078">
    <property type="entry name" value="2-oxogl_dehyd_N"/>
    <property type="match status" value="1"/>
</dbReference>
<dbReference type="InterPro" id="IPR032106">
    <property type="entry name" value="2-oxogl_dehyd_N"/>
</dbReference>
<feature type="domain" description="2-oxoglutarate dehydrogenase E1 component N-terminal" evidence="2">
    <location>
        <begin position="18"/>
        <end position="51"/>
    </location>
</feature>
<dbReference type="EMBL" id="SOFY01000077">
    <property type="protein sequence ID" value="TFC42460.1"/>
    <property type="molecule type" value="Genomic_DNA"/>
</dbReference>
<accession>A0AAQ2C4B7</accession>
<reference evidence="3 4" key="1">
    <citation type="submission" date="2019-03" db="EMBL/GenBank/DDBJ databases">
        <title>Genomics of glacier-inhabiting Cryobacterium strains.</title>
        <authorList>
            <person name="Liu Q."/>
            <person name="Xin Y.-H."/>
        </authorList>
    </citation>
    <scope>NUCLEOTIDE SEQUENCE [LARGE SCALE GENOMIC DNA]</scope>
    <source>
        <strain evidence="4">TMT1-22</strain>
    </source>
</reference>
<proteinExistence type="predicted"/>
<dbReference type="Proteomes" id="UP000297403">
    <property type="component" value="Unassembled WGS sequence"/>
</dbReference>
<name>A0AAQ2C4B7_9MICO</name>
<comment type="caution">
    <text evidence="3">The sequence shown here is derived from an EMBL/GenBank/DDBJ whole genome shotgun (WGS) entry which is preliminary data.</text>
</comment>
<organism evidence="3 4">
    <name type="scientific">Cryobacterium shii</name>
    <dbReference type="NCBI Taxonomy" id="1259235"/>
    <lineage>
        <taxon>Bacteria</taxon>
        <taxon>Bacillati</taxon>
        <taxon>Actinomycetota</taxon>
        <taxon>Actinomycetes</taxon>
        <taxon>Micrococcales</taxon>
        <taxon>Microbacteriaceae</taxon>
        <taxon>Cryobacterium</taxon>
    </lineage>
</organism>
<feature type="compositionally biased region" description="Polar residues" evidence="1">
    <location>
        <begin position="1"/>
        <end position="10"/>
    </location>
</feature>
<protein>
    <recommendedName>
        <fullName evidence="2">2-oxoglutarate dehydrogenase E1 component N-terminal domain-containing protein</fullName>
    </recommendedName>
</protein>
<evidence type="ECO:0000313" key="3">
    <source>
        <dbReference type="EMBL" id="TFC42460.1"/>
    </source>
</evidence>
<keyword evidence="4" id="KW-1185">Reference proteome</keyword>
<gene>
    <name evidence="3" type="ORF">E3O49_13985</name>
</gene>
<dbReference type="RefSeq" id="WP_134451799.1">
    <property type="nucleotide sequence ID" value="NZ_SOFY01000077.1"/>
</dbReference>
<dbReference type="AlphaFoldDB" id="A0AAQ2C4B7"/>
<feature type="region of interest" description="Disordered" evidence="1">
    <location>
        <begin position="1"/>
        <end position="20"/>
    </location>
</feature>
<evidence type="ECO:0000313" key="4">
    <source>
        <dbReference type="Proteomes" id="UP000297403"/>
    </source>
</evidence>
<sequence>MSSQLTGSGSDETRSGEFGANEWLVDELYERYLVDKNLVDESWWPVLESYHQTANGAAAATGAPAAGAETALTAAAAEAPSAAAPAAATPAAE</sequence>
<evidence type="ECO:0000259" key="2">
    <source>
        <dbReference type="Pfam" id="PF16078"/>
    </source>
</evidence>
<evidence type="ECO:0000256" key="1">
    <source>
        <dbReference type="SAM" id="MobiDB-lite"/>
    </source>
</evidence>